<keyword evidence="5" id="KW-0811">Translocation</keyword>
<dbReference type="AlphaFoldDB" id="A0A1U7LS04"/>
<evidence type="ECO:0000256" key="2">
    <source>
        <dbReference type="ARBA" id="ARBA00022448"/>
    </source>
</evidence>
<protein>
    <submittedName>
        <fullName evidence="9">Nucleoporin nup82</fullName>
    </submittedName>
</protein>
<gene>
    <name evidence="9" type="ORF">NEOLI_000505</name>
</gene>
<keyword evidence="8" id="KW-0175">Coiled coil</keyword>
<evidence type="ECO:0000256" key="3">
    <source>
        <dbReference type="ARBA" id="ARBA00022816"/>
    </source>
</evidence>
<dbReference type="InterPro" id="IPR019321">
    <property type="entry name" value="Nucleoporin_Nup88"/>
</dbReference>
<keyword evidence="10" id="KW-1185">Reference proteome</keyword>
<comment type="caution">
    <text evidence="9">The sequence shown here is derived from an EMBL/GenBank/DDBJ whole genome shotgun (WGS) entry which is preliminary data.</text>
</comment>
<keyword evidence="6" id="KW-0906">Nuclear pore complex</keyword>
<feature type="coiled-coil region" evidence="8">
    <location>
        <begin position="637"/>
        <end position="664"/>
    </location>
</feature>
<dbReference type="Proteomes" id="UP000186594">
    <property type="component" value="Unassembled WGS sequence"/>
</dbReference>
<dbReference type="OMA" id="QFYHASK"/>
<dbReference type="SUPFAM" id="SSF50978">
    <property type="entry name" value="WD40 repeat-like"/>
    <property type="match status" value="1"/>
</dbReference>
<dbReference type="GO" id="GO:0006606">
    <property type="term" value="P:protein import into nucleus"/>
    <property type="evidence" value="ECO:0007669"/>
    <property type="project" value="TreeGrafter"/>
</dbReference>
<evidence type="ECO:0000256" key="7">
    <source>
        <dbReference type="ARBA" id="ARBA00023242"/>
    </source>
</evidence>
<dbReference type="GO" id="GO:0000055">
    <property type="term" value="P:ribosomal large subunit export from nucleus"/>
    <property type="evidence" value="ECO:0007669"/>
    <property type="project" value="InterPro"/>
</dbReference>
<evidence type="ECO:0000313" key="10">
    <source>
        <dbReference type="Proteomes" id="UP000186594"/>
    </source>
</evidence>
<evidence type="ECO:0000256" key="1">
    <source>
        <dbReference type="ARBA" id="ARBA00004567"/>
    </source>
</evidence>
<organism evidence="9 10">
    <name type="scientific">Neolecta irregularis (strain DAH-3)</name>
    <dbReference type="NCBI Taxonomy" id="1198029"/>
    <lineage>
        <taxon>Eukaryota</taxon>
        <taxon>Fungi</taxon>
        <taxon>Dikarya</taxon>
        <taxon>Ascomycota</taxon>
        <taxon>Taphrinomycotina</taxon>
        <taxon>Neolectales</taxon>
        <taxon>Neolectaceae</taxon>
        <taxon>Neolecta</taxon>
    </lineage>
</organism>
<sequence length="793" mass="89016">MVNLKLPDEPIEQWLSSLQRHPIFTDDVYPDNIQSCQDTKSSIIALRGADLFVALGSKIRCLDMRECKSKVNEDETGCSKSVYTTLQTPEIDFQIYQLEISKAGRYVVAVGTTRVAVVTLPRKAISKINEQHFRSKTHLIGKIYHSEATGNHIVKAIWHPFGKNDGSLLVMSSDSMLRLYDLALSYNEPEQTIDLFPSRYETRSLSNKKGLFIAGEDEIEAASCTFGTGTDDWSPFSVYIVMRNGDIYAVCPVVPSQCSASRLYLDRLACYISAKSSHVSELARQDPQRDMKAEIDLYRQQTRWISDVLGQVSSAEDFGLGSPSAAEVDHSLVNFRRPNVVRPQATVHGPFLFQPPPAEFSTLQTEATDILSLPTSPVGLLVISYSDGKVDVCIESEKIEALWLGKPASDRGEKYLSLPPVSTYESINLKLGYQGQKPEAFSRVSLCQDTRQTEIFYAYHSGGVHAISVQSWISMLAEAFENENDSLLEEVFQARKPSLIRQLVDSRPLSQKDGTPIVGCCVLLDTYLGCTLLSLSAELQLVGFELDEGVASEDESDETPLDSDMSNIPRYRSLLSHPTYGSLALVEKAPVQPKLIIPPSARGQLEVTEDSLRFLGKSAQANREQMHALYLAAVSMHQRLDLQLLELQRQLEKLRESQLKLSTSSNAEERVEKAVSIQKDLQNRADILLQKLMNNHSPILSDHEKKWFDELKRISIRIEGSRGFDQRLQTVRKDWQRLKPAIEEAKSLGEQQNADPETLRRREEYVVLGTLLQDSLKIVNQTKSQVEKLLKID</sequence>
<dbReference type="GO" id="GO:0000056">
    <property type="term" value="P:ribosomal small subunit export from nucleus"/>
    <property type="evidence" value="ECO:0007669"/>
    <property type="project" value="InterPro"/>
</dbReference>
<dbReference type="GO" id="GO:0005643">
    <property type="term" value="C:nuclear pore"/>
    <property type="evidence" value="ECO:0007669"/>
    <property type="project" value="UniProtKB-SubCell"/>
</dbReference>
<dbReference type="InterPro" id="IPR036322">
    <property type="entry name" value="WD40_repeat_dom_sf"/>
</dbReference>
<keyword evidence="4" id="KW-0653">Protein transport</keyword>
<dbReference type="GO" id="GO:0006406">
    <property type="term" value="P:mRNA export from nucleus"/>
    <property type="evidence" value="ECO:0007669"/>
    <property type="project" value="TreeGrafter"/>
</dbReference>
<dbReference type="OrthoDB" id="341482at2759"/>
<name>A0A1U7LS04_NEOID</name>
<dbReference type="InterPro" id="IPR037700">
    <property type="entry name" value="NUP88/NUP82"/>
</dbReference>
<accession>A0A1U7LS04</accession>
<dbReference type="PANTHER" id="PTHR13257">
    <property type="entry name" value="NUCLEOPORIN NUP84-RELATED"/>
    <property type="match status" value="1"/>
</dbReference>
<dbReference type="EMBL" id="LXFE01000411">
    <property type="protein sequence ID" value="OLL25409.1"/>
    <property type="molecule type" value="Genomic_DNA"/>
</dbReference>
<evidence type="ECO:0000256" key="8">
    <source>
        <dbReference type="SAM" id="Coils"/>
    </source>
</evidence>
<dbReference type="GO" id="GO:0017056">
    <property type="term" value="F:structural constituent of nuclear pore"/>
    <property type="evidence" value="ECO:0007669"/>
    <property type="project" value="InterPro"/>
</dbReference>
<keyword evidence="2" id="KW-0813">Transport</keyword>
<dbReference type="STRING" id="1198029.A0A1U7LS04"/>
<evidence type="ECO:0000313" key="9">
    <source>
        <dbReference type="EMBL" id="OLL25409.1"/>
    </source>
</evidence>
<comment type="subcellular location">
    <subcellularLocation>
        <location evidence="1">Nucleus</location>
        <location evidence="1">Nuclear pore complex</location>
    </subcellularLocation>
</comment>
<evidence type="ECO:0000256" key="4">
    <source>
        <dbReference type="ARBA" id="ARBA00022927"/>
    </source>
</evidence>
<dbReference type="PANTHER" id="PTHR13257:SF0">
    <property type="entry name" value="NUCLEAR PORE COMPLEX PROTEIN NUP88"/>
    <property type="match status" value="1"/>
</dbReference>
<evidence type="ECO:0000256" key="6">
    <source>
        <dbReference type="ARBA" id="ARBA00023132"/>
    </source>
</evidence>
<reference evidence="9 10" key="1">
    <citation type="submission" date="2016-04" db="EMBL/GenBank/DDBJ databases">
        <title>Evolutionary innovation and constraint leading to complex multicellularity in the Ascomycota.</title>
        <authorList>
            <person name="Cisse O."/>
            <person name="Nguyen A."/>
            <person name="Hewitt D.A."/>
            <person name="Jedd G."/>
            <person name="Stajich J.E."/>
        </authorList>
    </citation>
    <scope>NUCLEOTIDE SEQUENCE [LARGE SCALE GENOMIC DNA]</scope>
    <source>
        <strain evidence="9 10">DAH-3</strain>
    </source>
</reference>
<evidence type="ECO:0000256" key="5">
    <source>
        <dbReference type="ARBA" id="ARBA00023010"/>
    </source>
</evidence>
<keyword evidence="7" id="KW-0539">Nucleus</keyword>
<keyword evidence="3" id="KW-0509">mRNA transport</keyword>
<proteinExistence type="predicted"/>
<dbReference type="Pfam" id="PF10168">
    <property type="entry name" value="Nup88"/>
    <property type="match status" value="2"/>
</dbReference>